<evidence type="ECO:0000313" key="2">
    <source>
        <dbReference type="Proteomes" id="UP000576368"/>
    </source>
</evidence>
<dbReference type="Proteomes" id="UP000576368">
    <property type="component" value="Unassembled WGS sequence"/>
</dbReference>
<dbReference type="AlphaFoldDB" id="A0A7X6BK74"/>
<dbReference type="GeneID" id="86890519"/>
<sequence>MSNETQFLIDSLVERLTLRVMEEYGLSITEALSLVYNSQLYEKIVDVETGLYYQSASYNYNLLRREIMLGKIA</sequence>
<dbReference type="RefSeq" id="WP_229782467.1">
    <property type="nucleotide sequence ID" value="NZ_BMPA01000011.1"/>
</dbReference>
<dbReference type="EMBL" id="JAATLI010000012">
    <property type="protein sequence ID" value="NJC19650.1"/>
    <property type="molecule type" value="Genomic_DNA"/>
</dbReference>
<comment type="caution">
    <text evidence="1">The sequence shown here is derived from an EMBL/GenBank/DDBJ whole genome shotgun (WGS) entry which is preliminary data.</text>
</comment>
<name>A0A7X6BK74_9BACT</name>
<proteinExistence type="predicted"/>
<gene>
    <name evidence="1" type="ORF">GGR15_003286</name>
</gene>
<accession>A0A7X6BK74</accession>
<evidence type="ECO:0000313" key="1">
    <source>
        <dbReference type="EMBL" id="NJC19650.1"/>
    </source>
</evidence>
<reference evidence="1 2" key="1">
    <citation type="submission" date="2020-03" db="EMBL/GenBank/DDBJ databases">
        <title>Genomic Encyclopedia of Type Strains, Phase IV (KMG-IV): sequencing the most valuable type-strain genomes for metagenomic binning, comparative biology and taxonomic classification.</title>
        <authorList>
            <person name="Goeker M."/>
        </authorList>
    </citation>
    <scope>NUCLEOTIDE SEQUENCE [LARGE SCALE GENOMIC DNA]</scope>
    <source>
        <strain evidence="1 2">DSM 105722</strain>
    </source>
</reference>
<organism evidence="1 2">
    <name type="scientific">Butyricimonas paravirosa</name>
    <dbReference type="NCBI Taxonomy" id="1472417"/>
    <lineage>
        <taxon>Bacteria</taxon>
        <taxon>Pseudomonadati</taxon>
        <taxon>Bacteroidota</taxon>
        <taxon>Bacteroidia</taxon>
        <taxon>Bacteroidales</taxon>
        <taxon>Odoribacteraceae</taxon>
        <taxon>Butyricimonas</taxon>
    </lineage>
</organism>
<evidence type="ECO:0008006" key="3">
    <source>
        <dbReference type="Google" id="ProtNLM"/>
    </source>
</evidence>
<protein>
    <recommendedName>
        <fullName evidence="3">DUF3791 domain-containing protein</fullName>
    </recommendedName>
</protein>